<dbReference type="GO" id="GO:0009279">
    <property type="term" value="C:cell outer membrane"/>
    <property type="evidence" value="ECO:0007669"/>
    <property type="project" value="TreeGrafter"/>
</dbReference>
<accession>A0A6G6Y0I9</accession>
<dbReference type="InterPro" id="IPR005653">
    <property type="entry name" value="OstA-like_N"/>
</dbReference>
<evidence type="ECO:0000259" key="4">
    <source>
        <dbReference type="Pfam" id="PF03968"/>
    </source>
</evidence>
<sequence length="173" mass="18321">MNRALPLLPLLLALASCMPADAQTRHDTDAPIDFNAQNIQLDDRANRVVLSGDVQIRQAEMALNAARVTVSYSGNVLDGVPQANRLDASGGVTFSRPDQRARAQYAVYDINRRVVTMIGGVTLRQGGNTVQGGRLSIDLDTGRATIDGSGVGGTSGENGRVSGRFSVPGRDDE</sequence>
<evidence type="ECO:0000256" key="2">
    <source>
        <dbReference type="SAM" id="MobiDB-lite"/>
    </source>
</evidence>
<name>A0A6G6Y0I9_9SPHN</name>
<protein>
    <submittedName>
        <fullName evidence="5">OstA family protein</fullName>
    </submittedName>
</protein>
<dbReference type="Pfam" id="PF03968">
    <property type="entry name" value="LptD_N"/>
    <property type="match status" value="1"/>
</dbReference>
<evidence type="ECO:0000313" key="5">
    <source>
        <dbReference type="EMBL" id="QIG78435.1"/>
    </source>
</evidence>
<dbReference type="PANTHER" id="PTHR36504:SF1">
    <property type="entry name" value="LIPOPOLYSACCHARIDE EXPORT SYSTEM PROTEIN LPTA"/>
    <property type="match status" value="1"/>
</dbReference>
<dbReference type="PANTHER" id="PTHR36504">
    <property type="entry name" value="LIPOPOLYSACCHARIDE EXPORT SYSTEM PROTEIN LPTA"/>
    <property type="match status" value="1"/>
</dbReference>
<evidence type="ECO:0000256" key="3">
    <source>
        <dbReference type="SAM" id="SignalP"/>
    </source>
</evidence>
<dbReference type="RefSeq" id="WP_165325433.1">
    <property type="nucleotide sequence ID" value="NZ_CP049109.1"/>
</dbReference>
<reference evidence="5 6" key="1">
    <citation type="submission" date="2020-02" db="EMBL/GenBank/DDBJ databases">
        <authorList>
            <person name="Zheng R.K."/>
            <person name="Sun C.M."/>
        </authorList>
    </citation>
    <scope>NUCLEOTIDE SEQUENCE [LARGE SCALE GENOMIC DNA]</scope>
    <source>
        <strain evidence="6">zrk23</strain>
    </source>
</reference>
<dbReference type="KEGG" id="spzr:G5C33_00580"/>
<evidence type="ECO:0000256" key="1">
    <source>
        <dbReference type="ARBA" id="ARBA00022729"/>
    </source>
</evidence>
<proteinExistence type="predicted"/>
<dbReference type="Proteomes" id="UP000501568">
    <property type="component" value="Chromosome"/>
</dbReference>
<feature type="chain" id="PRO_5026327621" evidence="3">
    <location>
        <begin position="23"/>
        <end position="173"/>
    </location>
</feature>
<dbReference type="GO" id="GO:0030288">
    <property type="term" value="C:outer membrane-bounded periplasmic space"/>
    <property type="evidence" value="ECO:0007669"/>
    <property type="project" value="TreeGrafter"/>
</dbReference>
<dbReference type="InterPro" id="IPR052037">
    <property type="entry name" value="LPS_export_LptA"/>
</dbReference>
<keyword evidence="6" id="KW-1185">Reference proteome</keyword>
<dbReference type="PROSITE" id="PS51257">
    <property type="entry name" value="PROKAR_LIPOPROTEIN"/>
    <property type="match status" value="1"/>
</dbReference>
<dbReference type="GO" id="GO:0017089">
    <property type="term" value="F:glycolipid transfer activity"/>
    <property type="evidence" value="ECO:0007669"/>
    <property type="project" value="TreeGrafter"/>
</dbReference>
<organism evidence="5 6">
    <name type="scientific">Stakelama tenebrarum</name>
    <dbReference type="NCBI Taxonomy" id="2711215"/>
    <lineage>
        <taxon>Bacteria</taxon>
        <taxon>Pseudomonadati</taxon>
        <taxon>Pseudomonadota</taxon>
        <taxon>Alphaproteobacteria</taxon>
        <taxon>Sphingomonadales</taxon>
        <taxon>Sphingomonadaceae</taxon>
        <taxon>Stakelama</taxon>
    </lineage>
</organism>
<evidence type="ECO:0000313" key="6">
    <source>
        <dbReference type="Proteomes" id="UP000501568"/>
    </source>
</evidence>
<dbReference type="Gene3D" id="2.60.450.10">
    <property type="entry name" value="Lipopolysaccharide (LPS) transport protein A like domain"/>
    <property type="match status" value="1"/>
</dbReference>
<gene>
    <name evidence="5" type="ORF">G5C33_00580</name>
</gene>
<dbReference type="EMBL" id="CP049109">
    <property type="protein sequence ID" value="QIG78435.1"/>
    <property type="molecule type" value="Genomic_DNA"/>
</dbReference>
<feature type="signal peptide" evidence="3">
    <location>
        <begin position="1"/>
        <end position="22"/>
    </location>
</feature>
<dbReference type="AlphaFoldDB" id="A0A6G6Y0I9"/>
<feature type="domain" description="Organic solvent tolerance-like N-terminal" evidence="4">
    <location>
        <begin position="35"/>
        <end position="142"/>
    </location>
</feature>
<dbReference type="GO" id="GO:0015920">
    <property type="term" value="P:lipopolysaccharide transport"/>
    <property type="evidence" value="ECO:0007669"/>
    <property type="project" value="TreeGrafter"/>
</dbReference>
<feature type="region of interest" description="Disordered" evidence="2">
    <location>
        <begin position="147"/>
        <end position="173"/>
    </location>
</feature>
<keyword evidence="1 3" id="KW-0732">Signal</keyword>